<dbReference type="EMBL" id="AUPL01004805">
    <property type="protein sequence ID" value="ESL07505.1"/>
    <property type="molecule type" value="Genomic_DNA"/>
</dbReference>
<reference evidence="1 2" key="1">
    <citation type="submission" date="2013-07" db="EMBL/GenBank/DDBJ databases">
        <authorList>
            <person name="Stoco P.H."/>
            <person name="Wagner G."/>
            <person name="Gerber A."/>
            <person name="Zaha A."/>
            <person name="Thompson C."/>
            <person name="Bartholomeu D.C."/>
            <person name="Luckemeyer D.D."/>
            <person name="Bahia D."/>
            <person name="Loreto E."/>
            <person name="Prestes E.B."/>
            <person name="Lima F.M."/>
            <person name="Rodrigues-Luiz G."/>
            <person name="Vallejo G.A."/>
            <person name="Filho J.F."/>
            <person name="Monteiro K.M."/>
            <person name="Tyler K.M."/>
            <person name="de Almeida L.G."/>
            <person name="Ortiz M.F."/>
            <person name="Siervo M.A."/>
            <person name="de Moraes M.H."/>
            <person name="Cunha O.L."/>
            <person name="Mendonca-Neto R."/>
            <person name="Silva R."/>
            <person name="Teixeira S.M."/>
            <person name="Murta S.M."/>
            <person name="Sincero T.C."/>
            <person name="Mendes T.A."/>
            <person name="Urmenyi T.P."/>
            <person name="Silva V.G."/>
            <person name="da Rocha W.D."/>
            <person name="Andersson B."/>
            <person name="Romanha A.J."/>
            <person name="Steindel M."/>
            <person name="de Vasconcelos A.T."/>
            <person name="Grisard E.C."/>
        </authorList>
    </citation>
    <scope>NUCLEOTIDE SEQUENCE [LARGE SCALE GENOMIC DNA]</scope>
    <source>
        <strain evidence="1 2">SC58</strain>
    </source>
</reference>
<evidence type="ECO:0008006" key="3">
    <source>
        <dbReference type="Google" id="ProtNLM"/>
    </source>
</evidence>
<evidence type="ECO:0000313" key="2">
    <source>
        <dbReference type="Proteomes" id="UP000031737"/>
    </source>
</evidence>
<proteinExistence type="predicted"/>
<dbReference type="OrthoDB" id="272363at2759"/>
<accession>A0A061IZM3</accession>
<dbReference type="Proteomes" id="UP000031737">
    <property type="component" value="Unassembled WGS sequence"/>
</dbReference>
<comment type="caution">
    <text evidence="1">The sequence shown here is derived from an EMBL/GenBank/DDBJ whole genome shotgun (WGS) entry which is preliminary data.</text>
</comment>
<organism evidence="1 2">
    <name type="scientific">Trypanosoma rangeli SC58</name>
    <dbReference type="NCBI Taxonomy" id="429131"/>
    <lineage>
        <taxon>Eukaryota</taxon>
        <taxon>Discoba</taxon>
        <taxon>Euglenozoa</taxon>
        <taxon>Kinetoplastea</taxon>
        <taxon>Metakinetoplastina</taxon>
        <taxon>Trypanosomatida</taxon>
        <taxon>Trypanosomatidae</taxon>
        <taxon>Trypanosoma</taxon>
        <taxon>Herpetosoma</taxon>
    </lineage>
</organism>
<evidence type="ECO:0000313" key="1">
    <source>
        <dbReference type="EMBL" id="ESL07505.1"/>
    </source>
</evidence>
<gene>
    <name evidence="1" type="ORF">TRSC58_04805</name>
</gene>
<protein>
    <recommendedName>
        <fullName evidence="3">Mitochondrial RNA binding protein</fullName>
    </recommendedName>
</protein>
<dbReference type="VEuPathDB" id="TriTrypDB:TRSC58_04805"/>
<keyword evidence="2" id="KW-1185">Reference proteome</keyword>
<dbReference type="AlphaFoldDB" id="A0A061IZM3"/>
<sequence length="474" mass="53354">MFFRSLLGRSWNASQTAADRLLASQHHHRLIDSSYWDCTTPSKALSVLGVLVRSGTIIDKLDNAASGALNAMGPSMTRSEQALLGKWSSLMRLKASVRCSSRPSTSAAESGISNRDVHKSVVTLYSFFVGDSKTRISAEESPIIFSSDLVLQLDPIGTLMFLEMMLSTSFQRDAAWRNENITVALLTRLRFHVIYSKVIGLRAIRWILDVLRDKGSLLCRRPVEGGRLFRACLRRLNDMLPELTAGECLSIFPLLQNTLYDKPFVICADIMKRLVACEVEELTAVPTSVILHTLECEELVPRLRRRLYQLLSEDYRVGSLGKGECLFLLSIIATSSPRMDETEQPKYENDNDFLLCESLFAQLYVTAKSMNATECVTALEYMEVLTLSQASVPVSSDLLERLKKRIFYGTRHALRQSNLSAQELKCELEAIHRIEGVLRRCVLLPFLADDAVLIEELATKINCRLEKPLDGRFF</sequence>
<name>A0A061IZM3_TRYRA</name>